<reference evidence="1 2" key="1">
    <citation type="submission" date="2018-11" db="EMBL/GenBank/DDBJ databases">
        <authorList>
            <consortium name="Pathogen Informatics"/>
        </authorList>
    </citation>
    <scope>NUCLEOTIDE SEQUENCE [LARGE SCALE GENOMIC DNA]</scope>
    <source>
        <strain>Denwood</strain>
        <strain evidence="2">Zambia</strain>
    </source>
</reference>
<keyword evidence="2" id="KW-1185">Reference proteome</keyword>
<proteinExistence type="predicted"/>
<evidence type="ECO:0000313" key="1">
    <source>
        <dbReference type="EMBL" id="VDP88394.1"/>
    </source>
</evidence>
<evidence type="ECO:0000313" key="2">
    <source>
        <dbReference type="Proteomes" id="UP000269396"/>
    </source>
</evidence>
<dbReference type="EMBL" id="UZAL01054056">
    <property type="protein sequence ID" value="VDP88394.1"/>
    <property type="molecule type" value="Genomic_DNA"/>
</dbReference>
<organism evidence="1 2">
    <name type="scientific">Schistosoma mattheei</name>
    <dbReference type="NCBI Taxonomy" id="31246"/>
    <lineage>
        <taxon>Eukaryota</taxon>
        <taxon>Metazoa</taxon>
        <taxon>Spiralia</taxon>
        <taxon>Lophotrochozoa</taxon>
        <taxon>Platyhelminthes</taxon>
        <taxon>Trematoda</taxon>
        <taxon>Digenea</taxon>
        <taxon>Strigeidida</taxon>
        <taxon>Schistosomatoidea</taxon>
        <taxon>Schistosomatidae</taxon>
        <taxon>Schistosoma</taxon>
    </lineage>
</organism>
<name>A0A183Q824_9TREM</name>
<sequence>MGPSVSESGVYSGSSTRMALLGRIEGVLEPSELVDQLNSILNEHQTAIITARLDR</sequence>
<dbReference type="AlphaFoldDB" id="A0A183Q824"/>
<gene>
    <name evidence="1" type="ORF">SMTD_LOCUS22760</name>
</gene>
<protein>
    <submittedName>
        <fullName evidence="1">Uncharacterized protein</fullName>
    </submittedName>
</protein>
<accession>A0A183Q824</accession>
<dbReference type="Proteomes" id="UP000269396">
    <property type="component" value="Unassembled WGS sequence"/>
</dbReference>